<dbReference type="EC" id="3.1.3.16" evidence="1"/>
<proteinExistence type="predicted"/>
<reference evidence="1" key="1">
    <citation type="submission" date="2022-06" db="EMBL/GenBank/DDBJ databases">
        <title>Phylogenomic reconstructions and comparative analyses of Kickxellomycotina fungi.</title>
        <authorList>
            <person name="Reynolds N.K."/>
            <person name="Stajich J.E."/>
            <person name="Barry K."/>
            <person name="Grigoriev I.V."/>
            <person name="Crous P."/>
            <person name="Smith M.E."/>
        </authorList>
    </citation>
    <scope>NUCLEOTIDE SEQUENCE</scope>
    <source>
        <strain evidence="1">RSA 2271</strain>
    </source>
</reference>
<keyword evidence="1" id="KW-0378">Hydrolase</keyword>
<dbReference type="EMBL" id="JAMZIH010008279">
    <property type="protein sequence ID" value="KAJ1672505.1"/>
    <property type="molecule type" value="Genomic_DNA"/>
</dbReference>
<protein>
    <submittedName>
        <fullName evidence="1">Palmitoyl-protein thioesterase 1</fullName>
        <ecNumber evidence="1">3.1.3.16</ecNumber>
    </submittedName>
</protein>
<evidence type="ECO:0000313" key="1">
    <source>
        <dbReference type="EMBL" id="KAJ1672505.1"/>
    </source>
</evidence>
<evidence type="ECO:0000313" key="2">
    <source>
        <dbReference type="Proteomes" id="UP001145114"/>
    </source>
</evidence>
<comment type="caution">
    <text evidence="1">The sequence shown here is derived from an EMBL/GenBank/DDBJ whole genome shotgun (WGS) entry which is preliminary data.</text>
</comment>
<organism evidence="1 2">
    <name type="scientific">Spiromyces aspiralis</name>
    <dbReference type="NCBI Taxonomy" id="68401"/>
    <lineage>
        <taxon>Eukaryota</taxon>
        <taxon>Fungi</taxon>
        <taxon>Fungi incertae sedis</taxon>
        <taxon>Zoopagomycota</taxon>
        <taxon>Kickxellomycotina</taxon>
        <taxon>Kickxellomycetes</taxon>
        <taxon>Kickxellales</taxon>
        <taxon>Kickxellaceae</taxon>
        <taxon>Spiromyces</taxon>
    </lineage>
</organism>
<sequence>RYLRPLPPVIDVSIPNDSEFTICGDVHGQYYDLLNIFKLNGAPSVTNMYLFNGDFVDRGSFSLETVLLLFIYKLLYPDSFFLNRGNHESVQMNRMYGFEGEIKAKYPGSGARLFSLMEETFECLPIAHVIQEKIFVVHGGLYSENLGKAENDNVVSLDQLRKVQRFQQPGDGGLLCESLWSDPRAIPGRGPNQRGVALTFGPDVTEAFCRKNGLKMIVRSHEQKEEGYEIAHDGRCVTVFSAPNYCDQMGNKGAYMRVKPNLDITYHQFEAVPHPPVKAMAYSNMSQFM</sequence>
<dbReference type="Proteomes" id="UP001145114">
    <property type="component" value="Unassembled WGS sequence"/>
</dbReference>
<gene>
    <name evidence="1" type="primary">PPT1_2</name>
    <name evidence="1" type="ORF">EV182_007045</name>
</gene>
<accession>A0ACC1HAZ2</accession>
<feature type="non-terminal residue" evidence="1">
    <location>
        <position position="1"/>
    </location>
</feature>
<keyword evidence="2" id="KW-1185">Reference proteome</keyword>
<name>A0ACC1HAZ2_9FUNG</name>